<organism evidence="1 2">
    <name type="scientific">Levilactobacillus brevis KB290</name>
    <dbReference type="NCBI Taxonomy" id="1001583"/>
    <lineage>
        <taxon>Bacteria</taxon>
        <taxon>Bacillati</taxon>
        <taxon>Bacillota</taxon>
        <taxon>Bacilli</taxon>
        <taxon>Lactobacillales</taxon>
        <taxon>Lactobacillaceae</taxon>
        <taxon>Levilactobacillus</taxon>
    </lineage>
</organism>
<sequence length="30" mass="3345">MLAPQQMVAHRLSLSMALITTNRQGYAIND</sequence>
<gene>
    <name evidence="1" type="ORF">LVISKB_2386</name>
</gene>
<dbReference type="HOGENOM" id="CLU_3404138_0_0_9"/>
<reference evidence="1 2" key="1">
    <citation type="journal article" date="2013" name="PLoS ONE">
        <title>Genomic Analysis by Deep Sequencing of the Probiotic Lactobacillus brevis KB290 Harboring Nine Plasmids Reveals Genomic Stability.</title>
        <authorList>
            <person name="Fukao M."/>
            <person name="Oshima K."/>
            <person name="Morita H."/>
            <person name="Toh H."/>
            <person name="Suda W."/>
            <person name="Kim S.W."/>
            <person name="Suzuki S."/>
            <person name="Yakabe T."/>
            <person name="Hattori M."/>
            <person name="Yajima N."/>
        </authorList>
    </citation>
    <scope>NUCLEOTIDE SEQUENCE [LARGE SCALE GENOMIC DNA]</scope>
    <source>
        <strain evidence="1 2">KB290</strain>
    </source>
</reference>
<dbReference type="Proteomes" id="UP000012042">
    <property type="component" value="Chromosome"/>
</dbReference>
<evidence type="ECO:0000313" key="2">
    <source>
        <dbReference type="Proteomes" id="UP000012042"/>
    </source>
</evidence>
<protein>
    <submittedName>
        <fullName evidence="1">Uncharacterized protein</fullName>
    </submittedName>
</protein>
<name>M5B1L4_LEVBR</name>
<dbReference type="KEGG" id="lbk:LVISKB_2386"/>
<accession>M5B1L4</accession>
<dbReference type="EMBL" id="AP012167">
    <property type="protein sequence ID" value="BAN08021.1"/>
    <property type="molecule type" value="Genomic_DNA"/>
</dbReference>
<evidence type="ECO:0000313" key="1">
    <source>
        <dbReference type="EMBL" id="BAN08021.1"/>
    </source>
</evidence>
<dbReference type="AlphaFoldDB" id="M5B1L4"/>
<proteinExistence type="predicted"/>